<dbReference type="InterPro" id="IPR006483">
    <property type="entry name" value="CRISPR-assoc_Cas3_HD"/>
</dbReference>
<evidence type="ECO:0000256" key="1">
    <source>
        <dbReference type="ARBA" id="ARBA00006847"/>
    </source>
</evidence>
<organism evidence="11 12">
    <name type="scientific">Thermanaerovibrio velox DSM 12556</name>
    <dbReference type="NCBI Taxonomy" id="926567"/>
    <lineage>
        <taxon>Bacteria</taxon>
        <taxon>Thermotogati</taxon>
        <taxon>Synergistota</taxon>
        <taxon>Synergistia</taxon>
        <taxon>Synergistales</taxon>
        <taxon>Synergistaceae</taxon>
        <taxon>Thermanaerovibrio</taxon>
    </lineage>
</organism>
<evidence type="ECO:0000256" key="2">
    <source>
        <dbReference type="ARBA" id="ARBA00009046"/>
    </source>
</evidence>
<evidence type="ECO:0000256" key="7">
    <source>
        <dbReference type="ARBA" id="ARBA00022840"/>
    </source>
</evidence>
<keyword evidence="11" id="KW-0255">Endonuclease</keyword>
<evidence type="ECO:0000256" key="8">
    <source>
        <dbReference type="ARBA" id="ARBA00023118"/>
    </source>
</evidence>
<dbReference type="Pfam" id="PF00270">
    <property type="entry name" value="DEAD"/>
    <property type="match status" value="1"/>
</dbReference>
<evidence type="ECO:0000259" key="9">
    <source>
        <dbReference type="PROSITE" id="PS51192"/>
    </source>
</evidence>
<dbReference type="InterPro" id="IPR027417">
    <property type="entry name" value="P-loop_NTPase"/>
</dbReference>
<dbReference type="GO" id="GO:0051607">
    <property type="term" value="P:defense response to virus"/>
    <property type="evidence" value="ECO:0007669"/>
    <property type="project" value="UniProtKB-KW"/>
</dbReference>
<dbReference type="PROSITE" id="PS51643">
    <property type="entry name" value="HD_CAS3"/>
    <property type="match status" value="1"/>
</dbReference>
<comment type="similarity">
    <text evidence="2">In the central section; belongs to the CRISPR-associated helicase Cas3 family.</text>
</comment>
<evidence type="ECO:0000313" key="11">
    <source>
        <dbReference type="EMBL" id="EHM10681.1"/>
    </source>
</evidence>
<dbReference type="HOGENOM" id="CLU_010123_2_0_0"/>
<dbReference type="EMBL" id="CM001377">
    <property type="protein sequence ID" value="EHM10681.1"/>
    <property type="molecule type" value="Genomic_DNA"/>
</dbReference>
<dbReference type="STRING" id="926567.TheveDRAFT_1563"/>
<keyword evidence="7" id="KW-0067">ATP-binding</keyword>
<dbReference type="eggNOG" id="COG1203">
    <property type="taxonomic scope" value="Bacteria"/>
</dbReference>
<dbReference type="GO" id="GO:0005524">
    <property type="term" value="F:ATP binding"/>
    <property type="evidence" value="ECO:0007669"/>
    <property type="project" value="UniProtKB-KW"/>
</dbReference>
<dbReference type="GO" id="GO:0004519">
    <property type="term" value="F:endonuclease activity"/>
    <property type="evidence" value="ECO:0007669"/>
    <property type="project" value="UniProtKB-KW"/>
</dbReference>
<dbReference type="GO" id="GO:0003676">
    <property type="term" value="F:nucleic acid binding"/>
    <property type="evidence" value="ECO:0007669"/>
    <property type="project" value="InterPro"/>
</dbReference>
<sequence>MKGWLSGLGTLRQNLAIEIGGNVLGFWHDLGKFLPAWQGYIRKETGYDVEAHLETLGGKVQHSRAGAVLAFKKLRKCPAVARVLAYPIAGHHTGLPDWDYESAGGETLQERIFDPRDLNPDEKKLETRDIDQIEREPQAIEFLDKPIPKSAPMSVEKPLRGKPRESLHLWVRMLFSCLVDADYLDTESFMDRDKSLERSGYASLAELKDRFDRYIDYKQRHAKDTLINRRRREILSKCRQKAELEPGIFTLTVPTGGGKTLSSMAFALEHALAHGKRRIVYAIPYTSIIEQTAKVFKYGTDRDEEIEEMVNRGVPGLFGEENVLEHHSNLDPDRESPRSRLAAENWDAPIIVTTNVQFFESLFACKPSSCRRLHNIVNSIVILDEAQLLPPEFLRPILSVMRSLVDHFGVTFVLCTATQPALTGKIGAGQAEFEGLDGTVEIIDTPPGSDDAFRRVSFHFPDAKKLERREWADLAEELSQFDQVLCIVNTRRDCRDLCALMPEGTLHLSALMCGEDRSDVINVIKNKLKSGEPLRVVSTQLVEAGVDIDFPVVYRAMAGLDSIVQAAGRCNREGRLNSSGKLGRVVVFNPPKPAPPGLLRKGEEACLEILAKGDLMDLSGSVFGEYFRVFYARVNELDKPKFADRLVSRASEFKFQFRSLAQDFSMIDDQGQRSVVVFYQSPFNAKRSSRLLIEELRHKGPSRTLFRKLQRFAVNLRKREFEMILRGGMVEEIHGLYVQCCDGLYKPGLGLLVDPSQWSDEVLFA</sequence>
<dbReference type="InterPro" id="IPR014001">
    <property type="entry name" value="Helicase_ATP-bd"/>
</dbReference>
<gene>
    <name evidence="11" type="ORF">TheveDRAFT_1563</name>
</gene>
<dbReference type="PROSITE" id="PS51192">
    <property type="entry name" value="HELICASE_ATP_BIND_1"/>
    <property type="match status" value="1"/>
</dbReference>
<protein>
    <submittedName>
        <fullName evidence="11">CRISPR-associated endonuclease Cas3-HD</fullName>
    </submittedName>
</protein>
<evidence type="ECO:0000259" key="10">
    <source>
        <dbReference type="PROSITE" id="PS51643"/>
    </source>
</evidence>
<dbReference type="SUPFAM" id="SSF52540">
    <property type="entry name" value="P-loop containing nucleoside triphosphate hydrolases"/>
    <property type="match status" value="1"/>
</dbReference>
<feature type="domain" description="Helicase ATP-binding" evidence="9">
    <location>
        <begin position="240"/>
        <end position="437"/>
    </location>
</feature>
<evidence type="ECO:0000313" key="12">
    <source>
        <dbReference type="Proteomes" id="UP000005730"/>
    </source>
</evidence>
<dbReference type="Proteomes" id="UP000005730">
    <property type="component" value="Chromosome"/>
</dbReference>
<feature type="domain" description="HD Cas3-type" evidence="10">
    <location>
        <begin position="8"/>
        <end position="184"/>
    </location>
</feature>
<dbReference type="CDD" id="cd09641">
    <property type="entry name" value="Cas3''_I"/>
    <property type="match status" value="1"/>
</dbReference>
<evidence type="ECO:0000256" key="4">
    <source>
        <dbReference type="ARBA" id="ARBA00022741"/>
    </source>
</evidence>
<evidence type="ECO:0000256" key="3">
    <source>
        <dbReference type="ARBA" id="ARBA00022723"/>
    </source>
</evidence>
<dbReference type="GO" id="GO:0016787">
    <property type="term" value="F:hydrolase activity"/>
    <property type="evidence" value="ECO:0007669"/>
    <property type="project" value="UniProtKB-KW"/>
</dbReference>
<evidence type="ECO:0000256" key="5">
    <source>
        <dbReference type="ARBA" id="ARBA00022801"/>
    </source>
</evidence>
<dbReference type="GO" id="GO:0004386">
    <property type="term" value="F:helicase activity"/>
    <property type="evidence" value="ECO:0007669"/>
    <property type="project" value="UniProtKB-KW"/>
</dbReference>
<reference evidence="11 12" key="1">
    <citation type="submission" date="2011-10" db="EMBL/GenBank/DDBJ databases">
        <title>The Noncontiguous Finished genome of Thermanaerovibrio velox DSM 12556.</title>
        <authorList>
            <consortium name="US DOE Joint Genome Institute (JGI-PGF)"/>
            <person name="Lucas S."/>
            <person name="Copeland A."/>
            <person name="Lapidus A."/>
            <person name="Glavina del Rio T."/>
            <person name="Dalin E."/>
            <person name="Tice H."/>
            <person name="Bruce D."/>
            <person name="Goodwin L."/>
            <person name="Pitluck S."/>
            <person name="Peters L."/>
            <person name="Mikhailova N."/>
            <person name="Teshima H."/>
            <person name="Kyrpides N."/>
            <person name="Mavromatis K."/>
            <person name="Ivanova N."/>
            <person name="Markowitz V."/>
            <person name="Cheng J.-F."/>
            <person name="Hugenholtz P."/>
            <person name="Woyke T."/>
            <person name="Wu D."/>
            <person name="Spring S."/>
            <person name="Brambilla E.-M."/>
            <person name="Klenk H.-P."/>
            <person name="Eisen J.A."/>
        </authorList>
    </citation>
    <scope>NUCLEOTIDE SEQUENCE [LARGE SCALE GENOMIC DNA]</scope>
    <source>
        <strain evidence="11 12">DSM 12556</strain>
    </source>
</reference>
<dbReference type="GO" id="GO:0046872">
    <property type="term" value="F:metal ion binding"/>
    <property type="evidence" value="ECO:0007669"/>
    <property type="project" value="UniProtKB-KW"/>
</dbReference>
<keyword evidence="8" id="KW-0051">Antiviral defense</keyword>
<keyword evidence="6" id="KW-0347">Helicase</keyword>
<evidence type="ECO:0000256" key="6">
    <source>
        <dbReference type="ARBA" id="ARBA00022806"/>
    </source>
</evidence>
<keyword evidence="4" id="KW-0547">Nucleotide-binding</keyword>
<accession>H0UPX2</accession>
<dbReference type="Pfam" id="PF18019">
    <property type="entry name" value="Cas3_HD"/>
    <property type="match status" value="1"/>
</dbReference>
<dbReference type="Gene3D" id="1.10.3210.30">
    <property type="match status" value="1"/>
</dbReference>
<name>H0UPX2_9BACT</name>
<keyword evidence="3" id="KW-0479">Metal-binding</keyword>
<keyword evidence="11" id="KW-0540">Nuclease</keyword>
<dbReference type="InterPro" id="IPR038257">
    <property type="entry name" value="CRISPR-assoc_Cas3_HD_sf"/>
</dbReference>
<dbReference type="NCBIfam" id="TIGR01596">
    <property type="entry name" value="cas3_HD"/>
    <property type="match status" value="1"/>
</dbReference>
<proteinExistence type="inferred from homology"/>
<dbReference type="AlphaFoldDB" id="H0UPX2"/>
<keyword evidence="12" id="KW-1185">Reference proteome</keyword>
<dbReference type="SMART" id="SM00487">
    <property type="entry name" value="DEXDc"/>
    <property type="match status" value="1"/>
</dbReference>
<dbReference type="InterPro" id="IPR011545">
    <property type="entry name" value="DEAD/DEAH_box_helicase_dom"/>
</dbReference>
<dbReference type="Pfam" id="PF22590">
    <property type="entry name" value="Cas3-like_C_2"/>
    <property type="match status" value="1"/>
</dbReference>
<keyword evidence="5" id="KW-0378">Hydrolase</keyword>
<dbReference type="Gene3D" id="3.40.50.300">
    <property type="entry name" value="P-loop containing nucleotide triphosphate hydrolases"/>
    <property type="match status" value="2"/>
</dbReference>
<dbReference type="InterPro" id="IPR054712">
    <property type="entry name" value="Cas3-like_dom"/>
</dbReference>
<dbReference type="CDD" id="cd17930">
    <property type="entry name" value="DEXHc_cas3"/>
    <property type="match status" value="1"/>
</dbReference>
<comment type="similarity">
    <text evidence="1">In the N-terminal section; belongs to the CRISPR-associated nuclease Cas3-HD family.</text>
</comment>